<protein>
    <submittedName>
        <fullName evidence="1">Uncharacterized protein</fullName>
    </submittedName>
</protein>
<evidence type="ECO:0000313" key="2">
    <source>
        <dbReference type="Proteomes" id="UP001431010"/>
    </source>
</evidence>
<name>A0ABY3REG1_9BRAD</name>
<dbReference type="Proteomes" id="UP001431010">
    <property type="component" value="Chromosome"/>
</dbReference>
<dbReference type="EMBL" id="CP088156">
    <property type="protein sequence ID" value="UFZ05492.1"/>
    <property type="molecule type" value="Genomic_DNA"/>
</dbReference>
<accession>A0ABY3REG1</accession>
<keyword evidence="2" id="KW-1185">Reference proteome</keyword>
<organism evidence="1 2">
    <name type="scientific">Bradyrhizobium ontarionense</name>
    <dbReference type="NCBI Taxonomy" id="2898149"/>
    <lineage>
        <taxon>Bacteria</taxon>
        <taxon>Pseudomonadati</taxon>
        <taxon>Pseudomonadota</taxon>
        <taxon>Alphaproteobacteria</taxon>
        <taxon>Hyphomicrobiales</taxon>
        <taxon>Nitrobacteraceae</taxon>
        <taxon>Bradyrhizobium</taxon>
    </lineage>
</organism>
<evidence type="ECO:0000313" key="1">
    <source>
        <dbReference type="EMBL" id="UFZ05492.1"/>
    </source>
</evidence>
<sequence>MALPRDCEQLARNVDDPTVGETSDPWRAIGEYAVALGEANGNIDATRECQRRQRERFGKGK</sequence>
<gene>
    <name evidence="1" type="ORF">LQG66_04010</name>
</gene>
<reference evidence="1" key="1">
    <citation type="journal article" date="2024" name="Antonie Van Leeuwenhoek">
        <title>Bradyrhizobium ontarionense sp. nov., a novel bacterial symbiont isolated from Aeschynomene indica (Indian jointvetch), harbours photosynthesis, nitrogen fixation and nitrous oxide (N2O) reductase genes.</title>
        <authorList>
            <person name="Bromfield E.S.P."/>
            <person name="Cloutier S."/>
        </authorList>
    </citation>
    <scope>NUCLEOTIDE SEQUENCE</scope>
    <source>
        <strain evidence="1">A19</strain>
    </source>
</reference>
<dbReference type="RefSeq" id="WP_231323648.1">
    <property type="nucleotide sequence ID" value="NZ_CP088156.1"/>
</dbReference>
<proteinExistence type="predicted"/>